<feature type="region of interest" description="Disordered" evidence="1">
    <location>
        <begin position="89"/>
        <end position="111"/>
    </location>
</feature>
<proteinExistence type="predicted"/>
<reference evidence="2" key="2">
    <citation type="submission" date="2023-05" db="EMBL/GenBank/DDBJ databases">
        <authorList>
            <consortium name="Lawrence Berkeley National Laboratory"/>
            <person name="Steindorff A."/>
            <person name="Hensen N."/>
            <person name="Bonometti L."/>
            <person name="Westerberg I."/>
            <person name="Brannstrom I.O."/>
            <person name="Guillou S."/>
            <person name="Cros-Aarteil S."/>
            <person name="Calhoun S."/>
            <person name="Haridas S."/>
            <person name="Kuo A."/>
            <person name="Mondo S."/>
            <person name="Pangilinan J."/>
            <person name="Riley R."/>
            <person name="Labutti K."/>
            <person name="Andreopoulos B."/>
            <person name="Lipzen A."/>
            <person name="Chen C."/>
            <person name="Yanf M."/>
            <person name="Daum C."/>
            <person name="Ng V."/>
            <person name="Clum A."/>
            <person name="Ohm R."/>
            <person name="Martin F."/>
            <person name="Silar P."/>
            <person name="Natvig D."/>
            <person name="Lalanne C."/>
            <person name="Gautier V."/>
            <person name="Ament-Velasquez S.L."/>
            <person name="Kruys A."/>
            <person name="Hutchinson M.I."/>
            <person name="Powell A.J."/>
            <person name="Barry K."/>
            <person name="Miller A.N."/>
            <person name="Grigoriev I.V."/>
            <person name="Debuchy R."/>
            <person name="Gladieux P."/>
            <person name="Thoren M.H."/>
            <person name="Johannesson H."/>
        </authorList>
    </citation>
    <scope>NUCLEOTIDE SEQUENCE</scope>
    <source>
        <strain evidence="2">CBS 757.83</strain>
    </source>
</reference>
<comment type="caution">
    <text evidence="2">The sequence shown here is derived from an EMBL/GenBank/DDBJ whole genome shotgun (WGS) entry which is preliminary data.</text>
</comment>
<keyword evidence="3" id="KW-1185">Reference proteome</keyword>
<dbReference type="AlphaFoldDB" id="A0AAN6PV54"/>
<dbReference type="Proteomes" id="UP001305647">
    <property type="component" value="Unassembled WGS sequence"/>
</dbReference>
<sequence>MCHICRRLGIVLQSTPPEVIQMREKQEELYYRAKAEKQAKLHAQGISLPAPRKRLGGRSLPIKVVVEPAPNHDDSPTFAAFSVPLPELETVPDSEDGYSNSPPTHEPEKHRPKFGIRIYDTTSHATAERASLLARRISELTRRERLGRENFQEDRIEVVAFPLPTSTTADERAAKCVSHNEAERAVRLPMPDPAVAASWYIAEDFESYRCRKILRVIDDLRDSWEEALRNPDDMGGNSAHGHFLQVVYGFDDGYWDSEDEQDEPPREFYCRKYLLEQLGWVLFNF</sequence>
<evidence type="ECO:0000313" key="3">
    <source>
        <dbReference type="Proteomes" id="UP001305647"/>
    </source>
</evidence>
<organism evidence="2 3">
    <name type="scientific">Parathielavia hyrcaniae</name>
    <dbReference type="NCBI Taxonomy" id="113614"/>
    <lineage>
        <taxon>Eukaryota</taxon>
        <taxon>Fungi</taxon>
        <taxon>Dikarya</taxon>
        <taxon>Ascomycota</taxon>
        <taxon>Pezizomycotina</taxon>
        <taxon>Sordariomycetes</taxon>
        <taxon>Sordariomycetidae</taxon>
        <taxon>Sordariales</taxon>
        <taxon>Chaetomiaceae</taxon>
        <taxon>Parathielavia</taxon>
    </lineage>
</organism>
<evidence type="ECO:0000313" key="2">
    <source>
        <dbReference type="EMBL" id="KAK4097656.1"/>
    </source>
</evidence>
<protein>
    <submittedName>
        <fullName evidence="2">Uncharacterized protein</fullName>
    </submittedName>
</protein>
<accession>A0AAN6PV54</accession>
<name>A0AAN6PV54_9PEZI</name>
<gene>
    <name evidence="2" type="ORF">N658DRAFT_526853</name>
</gene>
<evidence type="ECO:0000256" key="1">
    <source>
        <dbReference type="SAM" id="MobiDB-lite"/>
    </source>
</evidence>
<dbReference type="EMBL" id="MU863670">
    <property type="protein sequence ID" value="KAK4097656.1"/>
    <property type="molecule type" value="Genomic_DNA"/>
</dbReference>
<reference evidence="2" key="1">
    <citation type="journal article" date="2023" name="Mol. Phylogenet. Evol.">
        <title>Genome-scale phylogeny and comparative genomics of the fungal order Sordariales.</title>
        <authorList>
            <person name="Hensen N."/>
            <person name="Bonometti L."/>
            <person name="Westerberg I."/>
            <person name="Brannstrom I.O."/>
            <person name="Guillou S."/>
            <person name="Cros-Aarteil S."/>
            <person name="Calhoun S."/>
            <person name="Haridas S."/>
            <person name="Kuo A."/>
            <person name="Mondo S."/>
            <person name="Pangilinan J."/>
            <person name="Riley R."/>
            <person name="LaButti K."/>
            <person name="Andreopoulos B."/>
            <person name="Lipzen A."/>
            <person name="Chen C."/>
            <person name="Yan M."/>
            <person name="Daum C."/>
            <person name="Ng V."/>
            <person name="Clum A."/>
            <person name="Steindorff A."/>
            <person name="Ohm R.A."/>
            <person name="Martin F."/>
            <person name="Silar P."/>
            <person name="Natvig D.O."/>
            <person name="Lalanne C."/>
            <person name="Gautier V."/>
            <person name="Ament-Velasquez S.L."/>
            <person name="Kruys A."/>
            <person name="Hutchinson M.I."/>
            <person name="Powell A.J."/>
            <person name="Barry K."/>
            <person name="Miller A.N."/>
            <person name="Grigoriev I.V."/>
            <person name="Debuchy R."/>
            <person name="Gladieux P."/>
            <person name="Hiltunen Thoren M."/>
            <person name="Johannesson H."/>
        </authorList>
    </citation>
    <scope>NUCLEOTIDE SEQUENCE</scope>
    <source>
        <strain evidence="2">CBS 757.83</strain>
    </source>
</reference>